<dbReference type="GO" id="GO:0005783">
    <property type="term" value="C:endoplasmic reticulum"/>
    <property type="evidence" value="ECO:0007669"/>
    <property type="project" value="TreeGrafter"/>
</dbReference>
<dbReference type="OrthoDB" id="293868at2759"/>
<dbReference type="FunFam" id="1.10.238.10:FF:000328">
    <property type="entry name" value="Calcium-binding EF hand family protein"/>
    <property type="match status" value="1"/>
</dbReference>
<keyword evidence="3" id="KW-1133">Transmembrane helix</keyword>
<sequence>MGRVSLFIYLAIASLIILLINHTPTKRPTAHRHRRLRLRSNFTFNPPLHRQQHDHHIPFDPLIADIVLRREDKEWEKHQQMEHSQSSPDFSDGESAPPAEPQPEWEEFINDEERFNVSERLLVLFPKIDVDPPDGFVSVDELTRWNLQQAMRETLHRSEREMQSHDKDHDGFVSFAEYEPPSWVLAAGNSSFGYDIAWWKEEHFNASDADGDGLLNTTEFNDFLHPADSKNPKLLLWLCADEVRERDTNQDGKLDFSEFFHGIFDLLRRDDDEDHSSSHQDDDPTKAPAKKLFSKLDTDNDGYLSATEVLPLIGKIHPSEGFYARQQAEYTISQADTDRDGRLTLTEMIDNPFVFYNAVFSEDEDEDEVEYLYHSEFR</sequence>
<evidence type="ECO:0000313" key="6">
    <source>
        <dbReference type="RefSeq" id="XP_022138923.1"/>
    </source>
</evidence>
<dbReference type="PANTHER" id="PTHR10827:SF101">
    <property type="entry name" value="CALCIUM-BINDING EF HAND FAMILY PROTEIN"/>
    <property type="match status" value="1"/>
</dbReference>
<dbReference type="Proteomes" id="UP000504603">
    <property type="component" value="Unplaced"/>
</dbReference>
<dbReference type="GO" id="GO:0005509">
    <property type="term" value="F:calcium ion binding"/>
    <property type="evidence" value="ECO:0007669"/>
    <property type="project" value="InterPro"/>
</dbReference>
<dbReference type="PROSITE" id="PS00018">
    <property type="entry name" value="EF_HAND_1"/>
    <property type="match status" value="5"/>
</dbReference>
<dbReference type="SMART" id="SM00054">
    <property type="entry name" value="EFh"/>
    <property type="match status" value="3"/>
</dbReference>
<evidence type="ECO:0000256" key="1">
    <source>
        <dbReference type="ARBA" id="ARBA00022837"/>
    </source>
</evidence>
<feature type="domain" description="EF-hand" evidence="4">
    <location>
        <begin position="284"/>
        <end position="319"/>
    </location>
</feature>
<dbReference type="InterPro" id="IPR011992">
    <property type="entry name" value="EF-hand-dom_pair"/>
</dbReference>
<keyword evidence="3" id="KW-0472">Membrane</keyword>
<dbReference type="GeneID" id="111009983"/>
<dbReference type="Pfam" id="PF13499">
    <property type="entry name" value="EF-hand_7"/>
    <property type="match status" value="1"/>
</dbReference>
<dbReference type="PANTHER" id="PTHR10827">
    <property type="entry name" value="RETICULOCALBIN"/>
    <property type="match status" value="1"/>
</dbReference>
<proteinExistence type="predicted"/>
<dbReference type="RefSeq" id="XP_022138923.1">
    <property type="nucleotide sequence ID" value="XM_022283231.1"/>
</dbReference>
<feature type="domain" description="EF-hand" evidence="4">
    <location>
        <begin position="201"/>
        <end position="230"/>
    </location>
</feature>
<organism evidence="5 6">
    <name type="scientific">Momordica charantia</name>
    <name type="common">Bitter gourd</name>
    <name type="synonym">Balsam pear</name>
    <dbReference type="NCBI Taxonomy" id="3673"/>
    <lineage>
        <taxon>Eukaryota</taxon>
        <taxon>Viridiplantae</taxon>
        <taxon>Streptophyta</taxon>
        <taxon>Embryophyta</taxon>
        <taxon>Tracheophyta</taxon>
        <taxon>Spermatophyta</taxon>
        <taxon>Magnoliopsida</taxon>
        <taxon>eudicotyledons</taxon>
        <taxon>Gunneridae</taxon>
        <taxon>Pentapetalae</taxon>
        <taxon>rosids</taxon>
        <taxon>fabids</taxon>
        <taxon>Cucurbitales</taxon>
        <taxon>Cucurbitaceae</taxon>
        <taxon>Momordiceae</taxon>
        <taxon>Momordica</taxon>
    </lineage>
</organism>
<evidence type="ECO:0000259" key="4">
    <source>
        <dbReference type="PROSITE" id="PS50222"/>
    </source>
</evidence>
<dbReference type="SUPFAM" id="SSF47473">
    <property type="entry name" value="EF-hand"/>
    <property type="match status" value="2"/>
</dbReference>
<gene>
    <name evidence="6" type="primary">LOC111009983</name>
</gene>
<dbReference type="PROSITE" id="PS50222">
    <property type="entry name" value="EF_HAND_2"/>
    <property type="match status" value="2"/>
</dbReference>
<keyword evidence="5" id="KW-1185">Reference proteome</keyword>
<protein>
    <submittedName>
        <fullName evidence="6">Calumenin-B-like isoform X1</fullName>
    </submittedName>
</protein>
<feature type="transmembrane region" description="Helical" evidence="3">
    <location>
        <begin position="6"/>
        <end position="25"/>
    </location>
</feature>
<dbReference type="Gene3D" id="1.10.238.10">
    <property type="entry name" value="EF-hand"/>
    <property type="match status" value="3"/>
</dbReference>
<dbReference type="KEGG" id="mcha:111009983"/>
<reference evidence="6" key="1">
    <citation type="submission" date="2025-08" db="UniProtKB">
        <authorList>
            <consortium name="RefSeq"/>
        </authorList>
    </citation>
    <scope>IDENTIFICATION</scope>
    <source>
        <strain evidence="6">OHB3-1</strain>
    </source>
</reference>
<dbReference type="AlphaFoldDB" id="A0A6J1CEG3"/>
<keyword evidence="3" id="KW-0812">Transmembrane</keyword>
<evidence type="ECO:0000256" key="2">
    <source>
        <dbReference type="SAM" id="MobiDB-lite"/>
    </source>
</evidence>
<dbReference type="Pfam" id="PF13202">
    <property type="entry name" value="EF-hand_5"/>
    <property type="match status" value="1"/>
</dbReference>
<name>A0A6J1CEG3_MOMCH</name>
<dbReference type="InterPro" id="IPR018247">
    <property type="entry name" value="EF_Hand_1_Ca_BS"/>
</dbReference>
<dbReference type="InterPro" id="IPR002048">
    <property type="entry name" value="EF_hand_dom"/>
</dbReference>
<evidence type="ECO:0000313" key="5">
    <source>
        <dbReference type="Proteomes" id="UP000504603"/>
    </source>
</evidence>
<evidence type="ECO:0000256" key="3">
    <source>
        <dbReference type="SAM" id="Phobius"/>
    </source>
</evidence>
<accession>A0A6J1CEG3</accession>
<feature type="region of interest" description="Disordered" evidence="2">
    <location>
        <begin position="75"/>
        <end position="102"/>
    </location>
</feature>
<keyword evidence="1" id="KW-0106">Calcium</keyword>